<protein>
    <submittedName>
        <fullName evidence="1">Uncharacterized protein</fullName>
    </submittedName>
</protein>
<dbReference type="EMBL" id="UFSB01000001">
    <property type="protein sequence ID" value="SUU36646.1"/>
    <property type="molecule type" value="Genomic_DNA"/>
</dbReference>
<dbReference type="AlphaFoldDB" id="A0A380VF64"/>
<organism evidence="1 2">
    <name type="scientific">Actinobacillus seminis</name>
    <dbReference type="NCBI Taxonomy" id="722"/>
    <lineage>
        <taxon>Bacteria</taxon>
        <taxon>Pseudomonadati</taxon>
        <taxon>Pseudomonadota</taxon>
        <taxon>Gammaproteobacteria</taxon>
        <taxon>Pasteurellales</taxon>
        <taxon>Pasteurellaceae</taxon>
        <taxon>Actinobacillus</taxon>
    </lineage>
</organism>
<proteinExistence type="predicted"/>
<sequence>MNALYSCFLTAFFIGETTVTAPNTKPVKMELKGEAGKRVALSAAKRIIKTHNKEIKALAYK</sequence>
<evidence type="ECO:0000313" key="1">
    <source>
        <dbReference type="EMBL" id="SUU36646.1"/>
    </source>
</evidence>
<accession>A0A380VF64</accession>
<reference evidence="1 2" key="1">
    <citation type="submission" date="2018-06" db="EMBL/GenBank/DDBJ databases">
        <authorList>
            <consortium name="Pathogen Informatics"/>
            <person name="Doyle S."/>
        </authorList>
    </citation>
    <scope>NUCLEOTIDE SEQUENCE [LARGE SCALE GENOMIC DNA]</scope>
    <source>
        <strain evidence="1 2">NCTC10851</strain>
    </source>
</reference>
<evidence type="ECO:0000313" key="2">
    <source>
        <dbReference type="Proteomes" id="UP000254507"/>
    </source>
</evidence>
<dbReference type="Proteomes" id="UP000254507">
    <property type="component" value="Unassembled WGS sequence"/>
</dbReference>
<name>A0A380VF64_9PAST</name>
<gene>
    <name evidence="1" type="ORF">NCTC10851_01298</name>
</gene>